<feature type="domain" description="Ig-like" evidence="5">
    <location>
        <begin position="31"/>
        <end position="110"/>
    </location>
</feature>
<dbReference type="InterPro" id="IPR050831">
    <property type="entry name" value="CEA_cell_adhesion"/>
</dbReference>
<comment type="caution">
    <text evidence="6">The sequence shown here is derived from an EMBL/GenBank/DDBJ whole genome shotgun (WGS) entry which is preliminary data.</text>
</comment>
<dbReference type="GO" id="GO:0007165">
    <property type="term" value="P:signal transduction"/>
    <property type="evidence" value="ECO:0007669"/>
    <property type="project" value="TreeGrafter"/>
</dbReference>
<gene>
    <name evidence="6" type="ORF">U0070_018263</name>
</gene>
<dbReference type="SUPFAM" id="SSF48726">
    <property type="entry name" value="Immunoglobulin"/>
    <property type="match status" value="7"/>
</dbReference>
<dbReference type="GO" id="GO:0005886">
    <property type="term" value="C:plasma membrane"/>
    <property type="evidence" value="ECO:0007669"/>
    <property type="project" value="TreeGrafter"/>
</dbReference>
<dbReference type="InterPro" id="IPR013106">
    <property type="entry name" value="Ig_V-set"/>
</dbReference>
<evidence type="ECO:0000256" key="4">
    <source>
        <dbReference type="ARBA" id="ARBA00038222"/>
    </source>
</evidence>
<dbReference type="AlphaFoldDB" id="A0AAW0HA94"/>
<accession>A0AAW0HA94</accession>
<keyword evidence="3" id="KW-0393">Immunoglobulin domain</keyword>
<dbReference type="Proteomes" id="UP001488838">
    <property type="component" value="Unassembled WGS sequence"/>
</dbReference>
<dbReference type="SMART" id="SM00406">
    <property type="entry name" value="IGv"/>
    <property type="match status" value="5"/>
</dbReference>
<dbReference type="PANTHER" id="PTHR44427:SF1">
    <property type="entry name" value="CARCINOEMBRYONIC ANTIGEN-RELATED CELL ADHESION MOLECULE 1"/>
    <property type="match status" value="1"/>
</dbReference>
<protein>
    <recommendedName>
        <fullName evidence="5">Ig-like domain-containing protein</fullName>
    </recommendedName>
</protein>
<dbReference type="InterPro" id="IPR007110">
    <property type="entry name" value="Ig-like_dom"/>
</dbReference>
<dbReference type="FunFam" id="2.60.40.10:FF:000244">
    <property type="entry name" value="carcinoembryonic antigen-related cell adhesion molecule 16"/>
    <property type="match status" value="5"/>
</dbReference>
<keyword evidence="2" id="KW-0325">Glycoprotein</keyword>
<sequence>SERQCGLLQTRIALPSTDITCDFVLFAPDGPDVPIISPSNIHFHSRTNLSLSCQAASSPAMFYWYFNGKILSKVKELFIPNITTNNSGSYTCLIYNYVFGIMKTTVKNITVLEPVTKPSIQVSNTTVKELDSVSLTCSSNDTGISIHWLFNGQSLGLTDRMKLSLDNSTLSIDPVRREDSGKYQCEVSNPVSSERSDPIQLDIIKPVTAPSVTNTNTTVKELDSVSLTCSSNDTGISIHWLFNGQSLGLTDRMKLSLNNSTLSIDPVRKEDSGKYQCEVSNPVSSERSDPIQMDIIEPVTAPSIQVTNTTVKELDSVFLTCFSNDTGISIHWLFNGQSLGLTDRMKLSLDNSTLSIDPVRREDSGKYQCEVSNLVSSERSDPIQLAIIEPVTKPFIQVNNTTVKELDSVSLTCSSNDTGVSIYWLFNGKSLGLTDTMKLSLNNSILSIDPVRREDAGEYQCEVSNPGSSERSDSIQLAIIEPVTKPFIQVSNSTVKELDSVSLTCSSNDTGISIHWLFNGQSLGLTDRMKLSLDNSTLSIDPVRREDSGEYQCEVSNPVSSERSNSIQLDIIASPTTAQVTVDAVLSHIAEVKNILLRVHNLPDTAQVFFWYKGKTLVKRNKIARFLESKRTNKTRPACSIREKIHHSGSLLFRIVTQKDAEAYMLRMEMRNLDIRKASVHIHVHPKAST</sequence>
<dbReference type="InterPro" id="IPR036179">
    <property type="entry name" value="Ig-like_dom_sf"/>
</dbReference>
<dbReference type="Pfam" id="PF13927">
    <property type="entry name" value="Ig_3"/>
    <property type="match status" value="5"/>
</dbReference>
<dbReference type="CDD" id="cd05740">
    <property type="entry name" value="IgI_hCEACAM_2_4_6_like"/>
    <property type="match status" value="5"/>
</dbReference>
<dbReference type="SMART" id="SM00409">
    <property type="entry name" value="IG"/>
    <property type="match status" value="6"/>
</dbReference>
<organism evidence="6 7">
    <name type="scientific">Myodes glareolus</name>
    <name type="common">Bank vole</name>
    <name type="synonym">Clethrionomys glareolus</name>
    <dbReference type="NCBI Taxonomy" id="447135"/>
    <lineage>
        <taxon>Eukaryota</taxon>
        <taxon>Metazoa</taxon>
        <taxon>Chordata</taxon>
        <taxon>Craniata</taxon>
        <taxon>Vertebrata</taxon>
        <taxon>Euteleostomi</taxon>
        <taxon>Mammalia</taxon>
        <taxon>Eutheria</taxon>
        <taxon>Euarchontoglires</taxon>
        <taxon>Glires</taxon>
        <taxon>Rodentia</taxon>
        <taxon>Myomorpha</taxon>
        <taxon>Muroidea</taxon>
        <taxon>Cricetidae</taxon>
        <taxon>Arvicolinae</taxon>
        <taxon>Myodes</taxon>
    </lineage>
</organism>
<feature type="domain" description="Ig-like" evidence="5">
    <location>
        <begin position="118"/>
        <end position="202"/>
    </location>
</feature>
<dbReference type="InterPro" id="IPR003598">
    <property type="entry name" value="Ig_sub2"/>
</dbReference>
<dbReference type="GO" id="GO:1990782">
    <property type="term" value="F:protein tyrosine kinase binding"/>
    <property type="evidence" value="ECO:0007669"/>
    <property type="project" value="TreeGrafter"/>
</dbReference>
<dbReference type="EMBL" id="JBBHLL010000686">
    <property type="protein sequence ID" value="KAK7798495.1"/>
    <property type="molecule type" value="Genomic_DNA"/>
</dbReference>
<feature type="domain" description="Ig-like" evidence="5">
    <location>
        <begin position="210"/>
        <end position="294"/>
    </location>
</feature>
<evidence type="ECO:0000256" key="3">
    <source>
        <dbReference type="ARBA" id="ARBA00023319"/>
    </source>
</evidence>
<dbReference type="SMART" id="SM00408">
    <property type="entry name" value="IGc2"/>
    <property type="match status" value="6"/>
</dbReference>
<name>A0AAW0HA94_MYOGA</name>
<feature type="non-terminal residue" evidence="6">
    <location>
        <position position="1"/>
    </location>
</feature>
<dbReference type="GO" id="GO:0009986">
    <property type="term" value="C:cell surface"/>
    <property type="evidence" value="ECO:0007669"/>
    <property type="project" value="TreeGrafter"/>
</dbReference>
<dbReference type="InterPro" id="IPR003599">
    <property type="entry name" value="Ig_sub"/>
</dbReference>
<evidence type="ECO:0000313" key="7">
    <source>
        <dbReference type="Proteomes" id="UP001488838"/>
    </source>
</evidence>
<proteinExistence type="inferred from homology"/>
<dbReference type="InterPro" id="IPR013783">
    <property type="entry name" value="Ig-like_fold"/>
</dbReference>
<evidence type="ECO:0000313" key="6">
    <source>
        <dbReference type="EMBL" id="KAK7798495.1"/>
    </source>
</evidence>
<dbReference type="PANTHER" id="PTHR44427">
    <property type="entry name" value="CARCINOEMBRYONIC ANTIGEN-RELATED CELL ADHESION MOLECULE 19"/>
    <property type="match status" value="1"/>
</dbReference>
<evidence type="ECO:0000256" key="2">
    <source>
        <dbReference type="ARBA" id="ARBA00023180"/>
    </source>
</evidence>
<evidence type="ECO:0000259" key="5">
    <source>
        <dbReference type="PROSITE" id="PS50835"/>
    </source>
</evidence>
<evidence type="ECO:0000256" key="1">
    <source>
        <dbReference type="ARBA" id="ARBA00022729"/>
    </source>
</evidence>
<feature type="domain" description="Ig-like" evidence="5">
    <location>
        <begin position="482"/>
        <end position="570"/>
    </location>
</feature>
<dbReference type="Pfam" id="PF13895">
    <property type="entry name" value="Ig_2"/>
    <property type="match status" value="1"/>
</dbReference>
<keyword evidence="7" id="KW-1185">Reference proteome</keyword>
<reference evidence="6 7" key="1">
    <citation type="journal article" date="2023" name="bioRxiv">
        <title>Conserved and derived expression patterns and positive selection on dental genes reveal complex evolutionary context of ever-growing rodent molars.</title>
        <authorList>
            <person name="Calamari Z.T."/>
            <person name="Song A."/>
            <person name="Cohen E."/>
            <person name="Akter M."/>
            <person name="Roy R.D."/>
            <person name="Hallikas O."/>
            <person name="Christensen M.M."/>
            <person name="Li P."/>
            <person name="Marangoni P."/>
            <person name="Jernvall J."/>
            <person name="Klein O.D."/>
        </authorList>
    </citation>
    <scope>NUCLEOTIDE SEQUENCE [LARGE SCALE GENOMIC DNA]</scope>
    <source>
        <strain evidence="6">V071</strain>
    </source>
</reference>
<dbReference type="PROSITE" id="PS50835">
    <property type="entry name" value="IG_LIKE"/>
    <property type="match status" value="6"/>
</dbReference>
<feature type="domain" description="Ig-like" evidence="5">
    <location>
        <begin position="302"/>
        <end position="386"/>
    </location>
</feature>
<keyword evidence="1" id="KW-0732">Signal</keyword>
<feature type="domain" description="Ig-like" evidence="5">
    <location>
        <begin position="390"/>
        <end position="478"/>
    </location>
</feature>
<dbReference type="GO" id="GO:0002682">
    <property type="term" value="P:regulation of immune system process"/>
    <property type="evidence" value="ECO:0007669"/>
    <property type="project" value="TreeGrafter"/>
</dbReference>
<dbReference type="Gene3D" id="2.60.40.10">
    <property type="entry name" value="Immunoglobulins"/>
    <property type="match status" value="7"/>
</dbReference>
<comment type="similarity">
    <text evidence="4">Belongs to the immunoglobulin superfamily. CEA family.</text>
</comment>